<dbReference type="AlphaFoldDB" id="A0A1W6SS74"/>
<dbReference type="InterPro" id="IPR010980">
    <property type="entry name" value="Cyt_c/b562"/>
</dbReference>
<proteinExistence type="predicted"/>
<dbReference type="GO" id="GO:0022900">
    <property type="term" value="P:electron transport chain"/>
    <property type="evidence" value="ECO:0007669"/>
    <property type="project" value="InterPro"/>
</dbReference>
<reference evidence="1 2" key="1">
    <citation type="journal article" date="2015" name="Int. J. Syst. Evol. Microbiol.">
        <title>Nitrosospira lacus sp. nov., a psychrotolerant, ammonia-oxidizing bacterium from sandy lake sediment.</title>
        <authorList>
            <person name="Urakawa H."/>
            <person name="Garcia J.C."/>
            <person name="Nielsen J.L."/>
            <person name="Le V.Q."/>
            <person name="Kozlowski J.A."/>
            <person name="Stein L.Y."/>
            <person name="Lim C.K."/>
            <person name="Pommerening-Roser A."/>
            <person name="Martens-Habbena W."/>
            <person name="Stahl D.A."/>
            <person name="Klotz M.G."/>
        </authorList>
    </citation>
    <scope>NUCLEOTIDE SEQUENCE [LARGE SCALE GENOMIC DNA]</scope>
    <source>
        <strain evidence="1 2">APG3</strain>
    </source>
</reference>
<protein>
    <recommendedName>
        <fullName evidence="3">Cytochrome C</fullName>
    </recommendedName>
</protein>
<evidence type="ECO:0008006" key="3">
    <source>
        <dbReference type="Google" id="ProtNLM"/>
    </source>
</evidence>
<evidence type="ECO:0000313" key="1">
    <source>
        <dbReference type="EMBL" id="ARO88643.1"/>
    </source>
</evidence>
<dbReference type="KEGG" id="nlc:EBAPG3_013165"/>
<organism evidence="1 2">
    <name type="scientific">Nitrosospira lacus</name>
    <dbReference type="NCBI Taxonomy" id="1288494"/>
    <lineage>
        <taxon>Bacteria</taxon>
        <taxon>Pseudomonadati</taxon>
        <taxon>Pseudomonadota</taxon>
        <taxon>Betaproteobacteria</taxon>
        <taxon>Nitrosomonadales</taxon>
        <taxon>Nitrosomonadaceae</taxon>
        <taxon>Nitrosospira</taxon>
    </lineage>
</organism>
<keyword evidence="2" id="KW-1185">Reference proteome</keyword>
<gene>
    <name evidence="1" type="ORF">EBAPG3_013165</name>
</gene>
<dbReference type="GO" id="GO:0020037">
    <property type="term" value="F:heme binding"/>
    <property type="evidence" value="ECO:0007669"/>
    <property type="project" value="InterPro"/>
</dbReference>
<dbReference type="GO" id="GO:0009055">
    <property type="term" value="F:electron transfer activity"/>
    <property type="evidence" value="ECO:0007669"/>
    <property type="project" value="InterPro"/>
</dbReference>
<dbReference type="EMBL" id="CP021106">
    <property type="protein sequence ID" value="ARO88643.1"/>
    <property type="molecule type" value="Genomic_DNA"/>
</dbReference>
<accession>A0A1W6SS74</accession>
<dbReference type="eggNOG" id="ENOG503370H">
    <property type="taxonomic scope" value="Bacteria"/>
</dbReference>
<dbReference type="Proteomes" id="UP000012179">
    <property type="component" value="Chromosome"/>
</dbReference>
<dbReference type="GO" id="GO:0005506">
    <property type="term" value="F:iron ion binding"/>
    <property type="evidence" value="ECO:0007669"/>
    <property type="project" value="InterPro"/>
</dbReference>
<dbReference type="SUPFAM" id="SSF47175">
    <property type="entry name" value="Cytochromes"/>
    <property type="match status" value="1"/>
</dbReference>
<sequence length="165" mass="18633">MTKEIDLKKILVIALSFIAFTTTGAANEIDKRRVLSINEMQRDHVLTEMRALLSGTQNILDALLREDMVAVARYARPLGMGMTHKAEDHLKAVLPKEFMQLGMSVHKDFDQIAIDAESLKDPKHTLRQLNESMKKCNACHAGYQIRVEKPSTQSGTHPSHDHHLH</sequence>
<evidence type="ECO:0000313" key="2">
    <source>
        <dbReference type="Proteomes" id="UP000012179"/>
    </source>
</evidence>
<name>A0A1W6SS74_9PROT</name>